<dbReference type="InterPro" id="IPR016197">
    <property type="entry name" value="Chromo-like_dom_sf"/>
</dbReference>
<comment type="caution">
    <text evidence="1">The sequence shown here is derived from an EMBL/GenBank/DDBJ whole genome shotgun (WGS) entry which is preliminary data.</text>
</comment>
<dbReference type="SUPFAM" id="SSF54160">
    <property type="entry name" value="Chromo domain-like"/>
    <property type="match status" value="1"/>
</dbReference>
<evidence type="ECO:0000313" key="2">
    <source>
        <dbReference type="Proteomes" id="UP000765509"/>
    </source>
</evidence>
<protein>
    <submittedName>
        <fullName evidence="1">Uncharacterized protein</fullName>
    </submittedName>
</protein>
<dbReference type="Proteomes" id="UP000765509">
    <property type="component" value="Unassembled WGS sequence"/>
</dbReference>
<evidence type="ECO:0000313" key="1">
    <source>
        <dbReference type="EMBL" id="MBW0546676.1"/>
    </source>
</evidence>
<dbReference type="EMBL" id="AVOT02051670">
    <property type="protein sequence ID" value="MBW0546676.1"/>
    <property type="molecule type" value="Genomic_DNA"/>
</dbReference>
<gene>
    <name evidence="1" type="ORF">O181_086391</name>
</gene>
<name>A0A9Q3FUS9_9BASI</name>
<keyword evidence="2" id="KW-1185">Reference proteome</keyword>
<organism evidence="1 2">
    <name type="scientific">Austropuccinia psidii MF-1</name>
    <dbReference type="NCBI Taxonomy" id="1389203"/>
    <lineage>
        <taxon>Eukaryota</taxon>
        <taxon>Fungi</taxon>
        <taxon>Dikarya</taxon>
        <taxon>Basidiomycota</taxon>
        <taxon>Pucciniomycotina</taxon>
        <taxon>Pucciniomycetes</taxon>
        <taxon>Pucciniales</taxon>
        <taxon>Sphaerophragmiaceae</taxon>
        <taxon>Austropuccinia</taxon>
    </lineage>
</organism>
<sequence length="95" mass="11136">MLPLKWKSVHPVFHVSLLELVKQSFIPDPNQLPPPPILVEEQEEWEVAQVQDSKLKRCKLWYLLERKGFNEVPKRTNWKLAPTLPTHQTLSNIST</sequence>
<accession>A0A9Q3FUS9</accession>
<proteinExistence type="predicted"/>
<dbReference type="AlphaFoldDB" id="A0A9Q3FUS9"/>
<reference evidence="1" key="1">
    <citation type="submission" date="2021-03" db="EMBL/GenBank/DDBJ databases">
        <title>Draft genome sequence of rust myrtle Austropuccinia psidii MF-1, a brazilian biotype.</title>
        <authorList>
            <person name="Quecine M.C."/>
            <person name="Pachon D.M.R."/>
            <person name="Bonatelli M.L."/>
            <person name="Correr F.H."/>
            <person name="Franceschini L.M."/>
            <person name="Leite T.F."/>
            <person name="Margarido G.R.A."/>
            <person name="Almeida C.A."/>
            <person name="Ferrarezi J.A."/>
            <person name="Labate C.A."/>
        </authorList>
    </citation>
    <scope>NUCLEOTIDE SEQUENCE</scope>
    <source>
        <strain evidence="1">MF-1</strain>
    </source>
</reference>